<evidence type="ECO:0000256" key="7">
    <source>
        <dbReference type="SAM" id="Phobius"/>
    </source>
</evidence>
<evidence type="ECO:0000313" key="11">
    <source>
        <dbReference type="Proteomes" id="UP001612915"/>
    </source>
</evidence>
<evidence type="ECO:0000256" key="3">
    <source>
        <dbReference type="ARBA" id="ARBA00022553"/>
    </source>
</evidence>
<feature type="transmembrane region" description="Helical" evidence="7">
    <location>
        <begin position="304"/>
        <end position="326"/>
    </location>
</feature>
<keyword evidence="11" id="KW-1185">Reference proteome</keyword>
<dbReference type="Gene3D" id="6.10.340.10">
    <property type="match status" value="1"/>
</dbReference>
<protein>
    <recommendedName>
        <fullName evidence="2">histidine kinase</fullName>
        <ecNumber evidence="2">2.7.13.3</ecNumber>
    </recommendedName>
</protein>
<dbReference type="Proteomes" id="UP001612915">
    <property type="component" value="Unassembled WGS sequence"/>
</dbReference>
<dbReference type="Pfam" id="PF08376">
    <property type="entry name" value="NIT"/>
    <property type="match status" value="1"/>
</dbReference>
<sequence>MSLTSKKSRGTIRGRVARILALPALVVLLLLGFIAAGQVGDFRSSQRTARSVDVALALQDLTHQLQTERGITAAVLGGNAAFRDELAPARSKVDEQLSVVRRTAGTDADPAVSGRVGTALAALDRLATVRRSVDAGKAGRQATFSYFTARIAALTQVDVGLGDASDAQLRGGVATLQALQDLTEAMAQERAFLNGVFSAGGFGAGEYVQFADMRAQKQAALARFEQLAPADDRESLDFVLSTGAARVMDAFEDVAVAAADGRHITVNPQSWWSGLTTVLDDLGQLQEHVGSTIQQRAATVQQLAALRLGGLVGLVLLCFVLSAYLASIASRSITRPLAELATEADRVAVERLPAAVRQIQAGDAPSGPPPPVPVSANAAGEISQVATALDRLQNAAYGLAVEQAVQRRDTIESLANLGRRNQNLIRRQLGFITGLEREEVDPQALANLFELDHLATRMRRNAASLLVLVGASSPRQWSAALPVADVMRAALSEVEDYRRVNLRRVDDALVHGSVIGSIAHLMAELIENGLSFSPPDTDIELQGRRLPDGYLIAVTDQGMGMSAPELREANARLQGQDDFVAAPTRYLGHHVVGKLAAETGVRVELIPSPVTGVTARILLPESLLVPLKPVESGPPAQRSAAIEATVEEPVVVEEELEAVAEEAEEHVVTVEALEPLTPVLPLAVVQGPDDARPARPPVTAAPVIPAAAARSGRSPVSAPIDLPVDVPVEEVRPPTPFRVSVSRDPGVSSPMEVSVQLDQPGDAPTGPGLTKNGLRKRVPKEPAEARSASASASASAPSGPGQRVTRVIDLDEVTEYGVDEVTGERVDGGRPSPVVTAGFAALRDGLARGEAAEEESR</sequence>
<dbReference type="Gene3D" id="3.30.565.10">
    <property type="entry name" value="Histidine kinase-like ATPase, C-terminal domain"/>
    <property type="match status" value="1"/>
</dbReference>
<dbReference type="InterPro" id="IPR013587">
    <property type="entry name" value="Nitrate/nitrite_sensing"/>
</dbReference>
<gene>
    <name evidence="10" type="ORF">ACIB24_01430</name>
</gene>
<feature type="domain" description="Nitrate/nitrite sensing protein" evidence="9">
    <location>
        <begin position="60"/>
        <end position="294"/>
    </location>
</feature>
<keyword evidence="4" id="KW-0808">Transferase</keyword>
<organism evidence="10 11">
    <name type="scientific">Spongisporangium articulatum</name>
    <dbReference type="NCBI Taxonomy" id="3362603"/>
    <lineage>
        <taxon>Bacteria</taxon>
        <taxon>Bacillati</taxon>
        <taxon>Actinomycetota</taxon>
        <taxon>Actinomycetes</taxon>
        <taxon>Kineosporiales</taxon>
        <taxon>Kineosporiaceae</taxon>
        <taxon>Spongisporangium</taxon>
    </lineage>
</organism>
<comment type="catalytic activity">
    <reaction evidence="1">
        <text>ATP + protein L-histidine = ADP + protein N-phospho-L-histidine.</text>
        <dbReference type="EC" id="2.7.13.3"/>
    </reaction>
</comment>
<dbReference type="EMBL" id="JBITLV010000001">
    <property type="protein sequence ID" value="MFI7585717.1"/>
    <property type="molecule type" value="Genomic_DNA"/>
</dbReference>
<keyword evidence="5" id="KW-0418">Kinase</keyword>
<evidence type="ECO:0000256" key="6">
    <source>
        <dbReference type="SAM" id="MobiDB-lite"/>
    </source>
</evidence>
<name>A0ABW8AH89_9ACTN</name>
<keyword evidence="7" id="KW-0812">Transmembrane</keyword>
<keyword evidence="3" id="KW-0597">Phosphoprotein</keyword>
<dbReference type="InterPro" id="IPR050428">
    <property type="entry name" value="TCS_sensor_his_kinase"/>
</dbReference>
<evidence type="ECO:0000259" key="9">
    <source>
        <dbReference type="Pfam" id="PF08376"/>
    </source>
</evidence>
<reference evidence="10 11" key="1">
    <citation type="submission" date="2024-10" db="EMBL/GenBank/DDBJ databases">
        <title>The Natural Products Discovery Center: Release of the First 8490 Sequenced Strains for Exploring Actinobacteria Biosynthetic Diversity.</title>
        <authorList>
            <person name="Kalkreuter E."/>
            <person name="Kautsar S.A."/>
            <person name="Yang D."/>
            <person name="Bader C.D."/>
            <person name="Teijaro C.N."/>
            <person name="Fluegel L."/>
            <person name="Davis C.M."/>
            <person name="Simpson J.R."/>
            <person name="Lauterbach L."/>
            <person name="Steele A.D."/>
            <person name="Gui C."/>
            <person name="Meng S."/>
            <person name="Li G."/>
            <person name="Viehrig K."/>
            <person name="Ye F."/>
            <person name="Su P."/>
            <person name="Kiefer A.F."/>
            <person name="Nichols A."/>
            <person name="Cepeda A.J."/>
            <person name="Yan W."/>
            <person name="Fan B."/>
            <person name="Jiang Y."/>
            <person name="Adhikari A."/>
            <person name="Zheng C.-J."/>
            <person name="Schuster L."/>
            <person name="Cowan T.M."/>
            <person name="Smanski M.J."/>
            <person name="Chevrette M.G."/>
            <person name="De Carvalho L.P.S."/>
            <person name="Shen B."/>
        </authorList>
    </citation>
    <scope>NUCLEOTIDE SEQUENCE [LARGE SCALE GENOMIC DNA]</scope>
    <source>
        <strain evidence="10 11">NPDC049639</strain>
    </source>
</reference>
<dbReference type="PANTHER" id="PTHR45436:SF5">
    <property type="entry name" value="SENSOR HISTIDINE KINASE TRCS"/>
    <property type="match status" value="1"/>
</dbReference>
<dbReference type="SUPFAM" id="SSF55874">
    <property type="entry name" value="ATPase domain of HSP90 chaperone/DNA topoisomerase II/histidine kinase"/>
    <property type="match status" value="1"/>
</dbReference>
<dbReference type="EC" id="2.7.13.3" evidence="2"/>
<dbReference type="PANTHER" id="PTHR45436">
    <property type="entry name" value="SENSOR HISTIDINE KINASE YKOH"/>
    <property type="match status" value="1"/>
</dbReference>
<feature type="region of interest" description="Disordered" evidence="6">
    <location>
        <begin position="727"/>
        <end position="833"/>
    </location>
</feature>
<evidence type="ECO:0000259" key="8">
    <source>
        <dbReference type="Pfam" id="PF02518"/>
    </source>
</evidence>
<comment type="caution">
    <text evidence="10">The sequence shown here is derived from an EMBL/GenBank/DDBJ whole genome shotgun (WGS) entry which is preliminary data.</text>
</comment>
<proteinExistence type="predicted"/>
<dbReference type="InterPro" id="IPR003594">
    <property type="entry name" value="HATPase_dom"/>
</dbReference>
<evidence type="ECO:0000256" key="1">
    <source>
        <dbReference type="ARBA" id="ARBA00000085"/>
    </source>
</evidence>
<feature type="domain" description="Histidine kinase/HSP90-like ATPase" evidence="8">
    <location>
        <begin position="518"/>
        <end position="621"/>
    </location>
</feature>
<dbReference type="Pfam" id="PF02518">
    <property type="entry name" value="HATPase_c"/>
    <property type="match status" value="1"/>
</dbReference>
<evidence type="ECO:0000256" key="2">
    <source>
        <dbReference type="ARBA" id="ARBA00012438"/>
    </source>
</evidence>
<keyword evidence="7" id="KW-0472">Membrane</keyword>
<dbReference type="RefSeq" id="WP_398274087.1">
    <property type="nucleotide sequence ID" value="NZ_JBITLV010000001.1"/>
</dbReference>
<feature type="compositionally biased region" description="Low complexity" evidence="6">
    <location>
        <begin position="785"/>
        <end position="798"/>
    </location>
</feature>
<evidence type="ECO:0000313" key="10">
    <source>
        <dbReference type="EMBL" id="MFI7585717.1"/>
    </source>
</evidence>
<keyword evidence="7" id="KW-1133">Transmembrane helix</keyword>
<evidence type="ECO:0000256" key="4">
    <source>
        <dbReference type="ARBA" id="ARBA00022679"/>
    </source>
</evidence>
<evidence type="ECO:0000256" key="5">
    <source>
        <dbReference type="ARBA" id="ARBA00022777"/>
    </source>
</evidence>
<accession>A0ABW8AH89</accession>
<dbReference type="InterPro" id="IPR036890">
    <property type="entry name" value="HATPase_C_sf"/>
</dbReference>